<keyword evidence="3" id="KW-1185">Reference proteome</keyword>
<dbReference type="EMBL" id="JANAVB010041219">
    <property type="protein sequence ID" value="KAJ6796811.1"/>
    <property type="molecule type" value="Genomic_DNA"/>
</dbReference>
<dbReference type="SUPFAM" id="SSF81383">
    <property type="entry name" value="F-box domain"/>
    <property type="match status" value="1"/>
</dbReference>
<evidence type="ECO:0000313" key="2">
    <source>
        <dbReference type="EMBL" id="KAJ6796811.1"/>
    </source>
</evidence>
<reference evidence="2" key="2">
    <citation type="submission" date="2023-04" db="EMBL/GenBank/DDBJ databases">
        <authorList>
            <person name="Bruccoleri R.E."/>
            <person name="Oakeley E.J."/>
            <person name="Faust A.-M."/>
            <person name="Dessus-Babus S."/>
            <person name="Altorfer M."/>
            <person name="Burckhardt D."/>
            <person name="Oertli M."/>
            <person name="Naumann U."/>
            <person name="Petersen F."/>
            <person name="Wong J."/>
        </authorList>
    </citation>
    <scope>NUCLEOTIDE SEQUENCE</scope>
    <source>
        <strain evidence="2">GSM-AAB239-AS_SAM_17_03QT</strain>
        <tissue evidence="2">Leaf</tissue>
    </source>
</reference>
<evidence type="ECO:0000313" key="3">
    <source>
        <dbReference type="Proteomes" id="UP001140949"/>
    </source>
</evidence>
<dbReference type="PANTHER" id="PTHR38926">
    <property type="entry name" value="F-BOX DOMAIN CONTAINING PROTEIN, EXPRESSED"/>
    <property type="match status" value="1"/>
</dbReference>
<dbReference type="InterPro" id="IPR032675">
    <property type="entry name" value="LRR_dom_sf"/>
</dbReference>
<sequence>MQRGSSMESCRRWEEMERDCLVCIFEKLSLEDLTLGVAFVCKSWCGASLDPLCWRVLDFQRLDFMPWRRFAKRVAARYPLSPFSFSAFLRFAVRRSRGLAVELRFPLFLQVSVEDLVYASNECPRLKILVLRSLRLEDQASLPKLVGKWKELEHLEMASNPSSFPDLAAEIGANCRNFSRLKMAGLRTEDALAIVSHLPGLKYLNLSNSYMPKGTLLLIMGACREIEVLVVNRCIGFQSDEEVLEKASRIRVFKHEGSKLMDDSGYDSDEFVPFCMLCFDCDGYGSGRQCLP</sequence>
<protein>
    <submittedName>
        <fullName evidence="2">F-box/LRR-repeat protein-like</fullName>
    </submittedName>
</protein>
<dbReference type="InterPro" id="IPR036047">
    <property type="entry name" value="F-box-like_dom_sf"/>
</dbReference>
<evidence type="ECO:0000259" key="1">
    <source>
        <dbReference type="Pfam" id="PF12937"/>
    </source>
</evidence>
<accession>A0AAX6DYM1</accession>
<name>A0AAX6DYM1_IRIPA</name>
<dbReference type="InterPro" id="IPR001810">
    <property type="entry name" value="F-box_dom"/>
</dbReference>
<dbReference type="SUPFAM" id="SSF52047">
    <property type="entry name" value="RNI-like"/>
    <property type="match status" value="1"/>
</dbReference>
<dbReference type="Pfam" id="PF12937">
    <property type="entry name" value="F-box-like"/>
    <property type="match status" value="1"/>
</dbReference>
<proteinExistence type="predicted"/>
<dbReference type="AlphaFoldDB" id="A0AAX6DYM1"/>
<reference evidence="2" key="1">
    <citation type="journal article" date="2023" name="GigaByte">
        <title>Genome assembly of the bearded iris, Iris pallida Lam.</title>
        <authorList>
            <person name="Bruccoleri R.E."/>
            <person name="Oakeley E.J."/>
            <person name="Faust A.M.E."/>
            <person name="Altorfer M."/>
            <person name="Dessus-Babus S."/>
            <person name="Burckhardt D."/>
            <person name="Oertli M."/>
            <person name="Naumann U."/>
            <person name="Petersen F."/>
            <person name="Wong J."/>
        </authorList>
    </citation>
    <scope>NUCLEOTIDE SEQUENCE</scope>
    <source>
        <strain evidence="2">GSM-AAB239-AS_SAM_17_03QT</strain>
    </source>
</reference>
<dbReference type="Gene3D" id="3.80.10.10">
    <property type="entry name" value="Ribonuclease Inhibitor"/>
    <property type="match status" value="1"/>
</dbReference>
<comment type="caution">
    <text evidence="2">The sequence shown here is derived from an EMBL/GenBank/DDBJ whole genome shotgun (WGS) entry which is preliminary data.</text>
</comment>
<gene>
    <name evidence="2" type="ORF">M6B38_220380</name>
</gene>
<dbReference type="Proteomes" id="UP001140949">
    <property type="component" value="Unassembled WGS sequence"/>
</dbReference>
<feature type="domain" description="F-box" evidence="1">
    <location>
        <begin position="19"/>
        <end position="59"/>
    </location>
</feature>
<dbReference type="PANTHER" id="PTHR38926:SF5">
    <property type="entry name" value="F-BOX AND LEUCINE-RICH REPEAT PROTEIN 6"/>
    <property type="match status" value="1"/>
</dbReference>
<organism evidence="2 3">
    <name type="scientific">Iris pallida</name>
    <name type="common">Sweet iris</name>
    <dbReference type="NCBI Taxonomy" id="29817"/>
    <lineage>
        <taxon>Eukaryota</taxon>
        <taxon>Viridiplantae</taxon>
        <taxon>Streptophyta</taxon>
        <taxon>Embryophyta</taxon>
        <taxon>Tracheophyta</taxon>
        <taxon>Spermatophyta</taxon>
        <taxon>Magnoliopsida</taxon>
        <taxon>Liliopsida</taxon>
        <taxon>Asparagales</taxon>
        <taxon>Iridaceae</taxon>
        <taxon>Iridoideae</taxon>
        <taxon>Irideae</taxon>
        <taxon>Iris</taxon>
    </lineage>
</organism>